<reference evidence="1 2" key="1">
    <citation type="submission" date="2020-04" db="EMBL/GenBank/DDBJ databases">
        <title>Luteolibacter sp. G-1-1-1 isolated from soil.</title>
        <authorList>
            <person name="Dahal R.H."/>
        </authorList>
    </citation>
    <scope>NUCLEOTIDE SEQUENCE [LARGE SCALE GENOMIC DNA]</scope>
    <source>
        <strain evidence="1 2">G-1-1-1</strain>
    </source>
</reference>
<keyword evidence="2" id="KW-1185">Reference proteome</keyword>
<gene>
    <name evidence="1" type="ORF">HHL09_07145</name>
</gene>
<dbReference type="EMBL" id="CP051774">
    <property type="protein sequence ID" value="QJE95570.1"/>
    <property type="molecule type" value="Genomic_DNA"/>
</dbReference>
<organism evidence="1 2">
    <name type="scientific">Luteolibacter luteus</name>
    <dbReference type="NCBI Taxonomy" id="2728835"/>
    <lineage>
        <taxon>Bacteria</taxon>
        <taxon>Pseudomonadati</taxon>
        <taxon>Verrucomicrobiota</taxon>
        <taxon>Verrucomicrobiia</taxon>
        <taxon>Verrucomicrobiales</taxon>
        <taxon>Verrucomicrobiaceae</taxon>
        <taxon>Luteolibacter</taxon>
    </lineage>
</organism>
<dbReference type="KEGG" id="luo:HHL09_07145"/>
<dbReference type="Proteomes" id="UP000501812">
    <property type="component" value="Chromosome"/>
</dbReference>
<sequence>MKPFISGIASLLLLASCAPKPMRTMGFSNPQASHDFWIGMTDHPGKVEASAQHVGPRFNVINGPVEKSVSKEEFNSIWDRLHSVDLRKLNEKAQKLPRSQSYSFMVGLTSGKDRQVYKVPKRNAPTAVKSVVRDLQKYDDL</sequence>
<dbReference type="RefSeq" id="WP_169453884.1">
    <property type="nucleotide sequence ID" value="NZ_CP051774.1"/>
</dbReference>
<dbReference type="AlphaFoldDB" id="A0A858RH18"/>
<evidence type="ECO:0000313" key="2">
    <source>
        <dbReference type="Proteomes" id="UP000501812"/>
    </source>
</evidence>
<name>A0A858RH18_9BACT</name>
<proteinExistence type="predicted"/>
<evidence type="ECO:0000313" key="1">
    <source>
        <dbReference type="EMBL" id="QJE95570.1"/>
    </source>
</evidence>
<dbReference type="PROSITE" id="PS51257">
    <property type="entry name" value="PROKAR_LIPOPROTEIN"/>
    <property type="match status" value="1"/>
</dbReference>
<protein>
    <submittedName>
        <fullName evidence="1">Uncharacterized protein</fullName>
    </submittedName>
</protein>
<accession>A0A858RH18</accession>